<dbReference type="PANTHER" id="PTHR42973:SF39">
    <property type="entry name" value="FAD-BINDING PCMH-TYPE DOMAIN-CONTAINING PROTEIN"/>
    <property type="match status" value="1"/>
</dbReference>
<comment type="similarity">
    <text evidence="2">Belongs to the oxygen-dependent FAD-linked oxidoreductase family.</text>
</comment>
<feature type="signal peptide" evidence="6">
    <location>
        <begin position="1"/>
        <end position="16"/>
    </location>
</feature>
<dbReference type="AlphaFoldDB" id="A0A8H5ZAF2"/>
<evidence type="ECO:0000256" key="4">
    <source>
        <dbReference type="ARBA" id="ARBA00022827"/>
    </source>
</evidence>
<dbReference type="GO" id="GO:0071949">
    <property type="term" value="F:FAD binding"/>
    <property type="evidence" value="ECO:0007669"/>
    <property type="project" value="InterPro"/>
</dbReference>
<dbReference type="InterPro" id="IPR016167">
    <property type="entry name" value="FAD-bd_PCMH_sub1"/>
</dbReference>
<dbReference type="PROSITE" id="PS51387">
    <property type="entry name" value="FAD_PCMH"/>
    <property type="match status" value="1"/>
</dbReference>
<comment type="cofactor">
    <cofactor evidence="1">
        <name>FAD</name>
        <dbReference type="ChEBI" id="CHEBI:57692"/>
    </cofactor>
</comment>
<keyword evidence="4" id="KW-0274">FAD</keyword>
<evidence type="ECO:0000256" key="6">
    <source>
        <dbReference type="SAM" id="SignalP"/>
    </source>
</evidence>
<name>A0A8H5ZAF2_COCSA</name>
<dbReference type="PANTHER" id="PTHR42973">
    <property type="entry name" value="BINDING OXIDOREDUCTASE, PUTATIVE (AFU_ORTHOLOGUE AFUA_1G17690)-RELATED"/>
    <property type="match status" value="1"/>
</dbReference>
<organism evidence="8 9">
    <name type="scientific">Cochliobolus sativus</name>
    <name type="common">Common root rot and spot blotch fungus</name>
    <name type="synonym">Bipolaris sorokiniana</name>
    <dbReference type="NCBI Taxonomy" id="45130"/>
    <lineage>
        <taxon>Eukaryota</taxon>
        <taxon>Fungi</taxon>
        <taxon>Dikarya</taxon>
        <taxon>Ascomycota</taxon>
        <taxon>Pezizomycotina</taxon>
        <taxon>Dothideomycetes</taxon>
        <taxon>Pleosporomycetidae</taxon>
        <taxon>Pleosporales</taxon>
        <taxon>Pleosporineae</taxon>
        <taxon>Pleosporaceae</taxon>
        <taxon>Bipolaris</taxon>
    </lineage>
</organism>
<keyword evidence="6" id="KW-0732">Signal</keyword>
<evidence type="ECO:0000313" key="9">
    <source>
        <dbReference type="Proteomes" id="UP000624244"/>
    </source>
</evidence>
<dbReference type="GO" id="GO:0016491">
    <property type="term" value="F:oxidoreductase activity"/>
    <property type="evidence" value="ECO:0007669"/>
    <property type="project" value="UniProtKB-KW"/>
</dbReference>
<evidence type="ECO:0000256" key="1">
    <source>
        <dbReference type="ARBA" id="ARBA00001974"/>
    </source>
</evidence>
<evidence type="ECO:0000256" key="3">
    <source>
        <dbReference type="ARBA" id="ARBA00022630"/>
    </source>
</evidence>
<sequence length="472" mass="50241">MKVLSLLVSFAAAVSALALKQRDVASDLKNLVPGSSVNVEVKARWSDFNAPLPSVTVTVQAEDDIAKIVKYCTKAGISFLTQNGGVGWGKTFKLGEWGVLIDLAGLNSVTVAADKNTATIGGGASIGDVIASADAAGALVITGNCNCVGALGAMLGGGYGNLMGEVGFGVDNIISMRVVTAAGELLTASATSNSELFWALRGAGPNFGIVVSATVNARPATAEDRTAFINNLFFSPDKLEQVAQAVEDLPLTPEQRVYLVLTSSGPPLNEPSILVTGFLRKGTLESGRKAFAPFYDLGPLSDSSIVTTYDHWNDANIGFCTRGGRKPTFSSTIKGMNAQKWPQIWDLYKSFQAKGPNSAMLIERYNLTKAQSAPVGSVALNEALRRDAFAQALVIPWYDDASLDAEALDFGSKVRALWSRSSDPKNDPTYPNFAFGDETNKAIYGSSLPKLQTLKKKYDPKGQFNQWFPIQV</sequence>
<evidence type="ECO:0000313" key="8">
    <source>
        <dbReference type="EMBL" id="KAF5845706.1"/>
    </source>
</evidence>
<dbReference type="InterPro" id="IPR012951">
    <property type="entry name" value="BBE"/>
</dbReference>
<proteinExistence type="inferred from homology"/>
<gene>
    <name evidence="8" type="ORF">GGP41_009527</name>
</gene>
<evidence type="ECO:0000256" key="5">
    <source>
        <dbReference type="ARBA" id="ARBA00023002"/>
    </source>
</evidence>
<feature type="domain" description="FAD-binding PCMH-type" evidence="7">
    <location>
        <begin position="49"/>
        <end position="220"/>
    </location>
</feature>
<dbReference type="OMA" id="TYINFAH"/>
<dbReference type="Gene3D" id="3.30.465.10">
    <property type="match status" value="1"/>
</dbReference>
<keyword evidence="3" id="KW-0285">Flavoprotein</keyword>
<dbReference type="InterPro" id="IPR016169">
    <property type="entry name" value="FAD-bd_PCMH_sub2"/>
</dbReference>
<evidence type="ECO:0000256" key="2">
    <source>
        <dbReference type="ARBA" id="ARBA00005466"/>
    </source>
</evidence>
<dbReference type="InterPro" id="IPR006094">
    <property type="entry name" value="Oxid_FAD_bind_N"/>
</dbReference>
<dbReference type="Pfam" id="PF01565">
    <property type="entry name" value="FAD_binding_4"/>
    <property type="match status" value="1"/>
</dbReference>
<dbReference type="SUPFAM" id="SSF56176">
    <property type="entry name" value="FAD-binding/transporter-associated domain-like"/>
    <property type="match status" value="1"/>
</dbReference>
<feature type="chain" id="PRO_5034416717" description="FAD-binding PCMH-type domain-containing protein" evidence="6">
    <location>
        <begin position="17"/>
        <end position="472"/>
    </location>
</feature>
<evidence type="ECO:0000259" key="7">
    <source>
        <dbReference type="PROSITE" id="PS51387"/>
    </source>
</evidence>
<dbReference type="InterPro" id="IPR036318">
    <property type="entry name" value="FAD-bd_PCMH-like_sf"/>
</dbReference>
<accession>A0A8H5ZAF2</accession>
<reference evidence="8" key="1">
    <citation type="submission" date="2019-11" db="EMBL/GenBank/DDBJ databases">
        <title>Bipolaris sorokiniana Genome sequencing.</title>
        <authorList>
            <person name="Wang H."/>
        </authorList>
    </citation>
    <scope>NUCLEOTIDE SEQUENCE</scope>
</reference>
<dbReference type="EMBL" id="WNKQ01000018">
    <property type="protein sequence ID" value="KAF5845706.1"/>
    <property type="molecule type" value="Genomic_DNA"/>
</dbReference>
<dbReference type="InterPro" id="IPR050416">
    <property type="entry name" value="FAD-linked_Oxidoreductase"/>
</dbReference>
<dbReference type="Gene3D" id="3.40.462.20">
    <property type="match status" value="1"/>
</dbReference>
<comment type="caution">
    <text evidence="8">The sequence shown here is derived from an EMBL/GenBank/DDBJ whole genome shotgun (WGS) entry which is preliminary data.</text>
</comment>
<keyword evidence="5" id="KW-0560">Oxidoreductase</keyword>
<dbReference type="Pfam" id="PF08031">
    <property type="entry name" value="BBE"/>
    <property type="match status" value="1"/>
</dbReference>
<protein>
    <recommendedName>
        <fullName evidence="7">FAD-binding PCMH-type domain-containing protein</fullName>
    </recommendedName>
</protein>
<dbReference type="InterPro" id="IPR016166">
    <property type="entry name" value="FAD-bd_PCMH"/>
</dbReference>
<dbReference type="Gene3D" id="3.30.43.10">
    <property type="entry name" value="Uridine Diphospho-n-acetylenolpyruvylglucosamine Reductase, domain 2"/>
    <property type="match status" value="1"/>
</dbReference>
<dbReference type="Proteomes" id="UP000624244">
    <property type="component" value="Unassembled WGS sequence"/>
</dbReference>